<dbReference type="EMBL" id="CP117416">
    <property type="protein sequence ID" value="WCT56216.1"/>
    <property type="molecule type" value="Genomic_DNA"/>
</dbReference>
<dbReference type="KEGG" id="pka:PQ456_01420"/>
<dbReference type="Proteomes" id="UP001220509">
    <property type="component" value="Chromosome"/>
</dbReference>
<protein>
    <submittedName>
        <fullName evidence="1">Uncharacterized protein</fullName>
    </submittedName>
</protein>
<organism evidence="1 2">
    <name type="scientific">Paenibacillus kyungheensis</name>
    <dbReference type="NCBI Taxonomy" id="1452732"/>
    <lineage>
        <taxon>Bacteria</taxon>
        <taxon>Bacillati</taxon>
        <taxon>Bacillota</taxon>
        <taxon>Bacilli</taxon>
        <taxon>Bacillales</taxon>
        <taxon>Paenibacillaceae</taxon>
        <taxon>Paenibacillus</taxon>
    </lineage>
</organism>
<reference evidence="1 2" key="1">
    <citation type="submission" date="2023-02" db="EMBL/GenBank/DDBJ databases">
        <title>Genome sequence of Paenibacillus kyungheensis KACC 18744.</title>
        <authorList>
            <person name="Kim S."/>
            <person name="Heo J."/>
            <person name="Kwon S.-W."/>
        </authorList>
    </citation>
    <scope>NUCLEOTIDE SEQUENCE [LARGE SCALE GENOMIC DNA]</scope>
    <source>
        <strain evidence="1 2">KACC 18744</strain>
    </source>
</reference>
<dbReference type="RefSeq" id="WP_273614521.1">
    <property type="nucleotide sequence ID" value="NZ_CP117416.1"/>
</dbReference>
<accession>A0AAX3M263</accession>
<evidence type="ECO:0000313" key="1">
    <source>
        <dbReference type="EMBL" id="WCT56216.1"/>
    </source>
</evidence>
<sequence length="148" mass="17623">MKNKKENHEIPILLDALDDLQNSQMLEEAKDVVDSLIAMRERMIPHLKLQQRDSSFIHYFAYYVIPYCDTEFVESMWNECSSFFYKEDTTEYTDLIILDSLIQKNIDVDKIVVILNDKYTRAYNSDQNKSLVLDYLKEVNILIRKIKK</sequence>
<gene>
    <name evidence="1" type="ORF">PQ456_01420</name>
</gene>
<keyword evidence="2" id="KW-1185">Reference proteome</keyword>
<proteinExistence type="predicted"/>
<dbReference type="AlphaFoldDB" id="A0AAX3M263"/>
<name>A0AAX3M263_9BACL</name>
<evidence type="ECO:0000313" key="2">
    <source>
        <dbReference type="Proteomes" id="UP001220509"/>
    </source>
</evidence>